<evidence type="ECO:0000256" key="1">
    <source>
        <dbReference type="ARBA" id="ARBA00004141"/>
    </source>
</evidence>
<dbReference type="EMBL" id="JAMQKC010000001">
    <property type="protein sequence ID" value="MDC3415616.1"/>
    <property type="molecule type" value="Genomic_DNA"/>
</dbReference>
<name>A0A9X4ADM9_9BACI</name>
<keyword evidence="3 6" id="KW-0812">Transmembrane</keyword>
<comment type="subcellular location">
    <subcellularLocation>
        <location evidence="1">Membrane</location>
        <topology evidence="1">Multi-pass membrane protein</topology>
    </subcellularLocation>
</comment>
<dbReference type="InterPro" id="IPR002549">
    <property type="entry name" value="AI-2E-like"/>
</dbReference>
<feature type="transmembrane region" description="Helical" evidence="6">
    <location>
        <begin position="222"/>
        <end position="239"/>
    </location>
</feature>
<evidence type="ECO:0000313" key="8">
    <source>
        <dbReference type="Proteomes" id="UP001145069"/>
    </source>
</evidence>
<gene>
    <name evidence="7" type="ORF">NC799_01655</name>
</gene>
<evidence type="ECO:0000256" key="6">
    <source>
        <dbReference type="SAM" id="Phobius"/>
    </source>
</evidence>
<dbReference type="PANTHER" id="PTHR21716">
    <property type="entry name" value="TRANSMEMBRANE PROTEIN"/>
    <property type="match status" value="1"/>
</dbReference>
<dbReference type="RefSeq" id="WP_272444573.1">
    <property type="nucleotide sequence ID" value="NZ_JAMQKC010000001.1"/>
</dbReference>
<evidence type="ECO:0000256" key="3">
    <source>
        <dbReference type="ARBA" id="ARBA00022692"/>
    </source>
</evidence>
<proteinExistence type="inferred from homology"/>
<dbReference type="GO" id="GO:0055085">
    <property type="term" value="P:transmembrane transport"/>
    <property type="evidence" value="ECO:0007669"/>
    <property type="project" value="TreeGrafter"/>
</dbReference>
<feature type="transmembrane region" description="Helical" evidence="6">
    <location>
        <begin position="40"/>
        <end position="58"/>
    </location>
</feature>
<dbReference type="AlphaFoldDB" id="A0A9X4ADM9"/>
<evidence type="ECO:0000256" key="4">
    <source>
        <dbReference type="ARBA" id="ARBA00022989"/>
    </source>
</evidence>
<comment type="similarity">
    <text evidence="2">Belongs to the autoinducer-2 exporter (AI-2E) (TC 2.A.86) family.</text>
</comment>
<reference evidence="7" key="1">
    <citation type="submission" date="2022-06" db="EMBL/GenBank/DDBJ databases">
        <title>Aquibacillus sp. a new bacterium isolated from soil saline samples.</title>
        <authorList>
            <person name="Galisteo C."/>
            <person name="De La Haba R."/>
            <person name="Sanchez-Porro C."/>
            <person name="Ventosa A."/>
        </authorList>
    </citation>
    <scope>NUCLEOTIDE SEQUENCE</scope>
    <source>
        <strain evidence="7">3ASR75-54</strain>
    </source>
</reference>
<dbReference type="PANTHER" id="PTHR21716:SF15">
    <property type="entry name" value="TRANSPORT PROTEIN YRRI-RELATED"/>
    <property type="match status" value="1"/>
</dbReference>
<feature type="transmembrane region" description="Helical" evidence="6">
    <location>
        <begin position="12"/>
        <end position="34"/>
    </location>
</feature>
<evidence type="ECO:0000256" key="5">
    <source>
        <dbReference type="ARBA" id="ARBA00023136"/>
    </source>
</evidence>
<sequence>MFNQNKSMRFLYWILVGILSFLFLYLLTILFPFYEKFFTTSLKILMPFIISGIIAYLLHPIVEKLHRFHFPRWLAILTIYILFFGGVGFGLYKAYPLMINQLNDLDKNLPQFIDMYRNTTHGLYEKTAFLPEAVHKKMDDFFYDLEEFVGDFITNSVKQLTKIMDVVVVIAVIPVLVFYFLKDFKKIQSSLWKLTPKKYREEGKDLAIDIDKSLGNYIRGQLLVCLFVGLTSYGLLWLIGMKYPLLLGLTMGITNIIPYFGPLLGAIPALIIAFTISMKMVVFVILSVFIVQIIEGNLLSPFIVGKSIDIHPIIIIFALIVGGEIGGVVGMIVAVPVLSVIKVFIIHINAYRYNN</sequence>
<keyword evidence="4 6" id="KW-1133">Transmembrane helix</keyword>
<dbReference type="Pfam" id="PF01594">
    <property type="entry name" value="AI-2E_transport"/>
    <property type="match status" value="1"/>
</dbReference>
<protein>
    <submittedName>
        <fullName evidence="7">AI-2E family transporter</fullName>
    </submittedName>
</protein>
<feature type="transmembrane region" description="Helical" evidence="6">
    <location>
        <begin position="314"/>
        <end position="345"/>
    </location>
</feature>
<dbReference type="Proteomes" id="UP001145069">
    <property type="component" value="Unassembled WGS sequence"/>
</dbReference>
<keyword evidence="8" id="KW-1185">Reference proteome</keyword>
<comment type="caution">
    <text evidence="7">The sequence shown here is derived from an EMBL/GenBank/DDBJ whole genome shotgun (WGS) entry which is preliminary data.</text>
</comment>
<organism evidence="7 8">
    <name type="scientific">Aquibacillus salsiterrae</name>
    <dbReference type="NCBI Taxonomy" id="2950439"/>
    <lineage>
        <taxon>Bacteria</taxon>
        <taxon>Bacillati</taxon>
        <taxon>Bacillota</taxon>
        <taxon>Bacilli</taxon>
        <taxon>Bacillales</taxon>
        <taxon>Bacillaceae</taxon>
        <taxon>Aquibacillus</taxon>
    </lineage>
</organism>
<feature type="transmembrane region" description="Helical" evidence="6">
    <location>
        <begin position="70"/>
        <end position="92"/>
    </location>
</feature>
<keyword evidence="5 6" id="KW-0472">Membrane</keyword>
<evidence type="ECO:0000313" key="7">
    <source>
        <dbReference type="EMBL" id="MDC3415616.1"/>
    </source>
</evidence>
<accession>A0A9X4ADM9</accession>
<dbReference type="GO" id="GO:0016020">
    <property type="term" value="C:membrane"/>
    <property type="evidence" value="ECO:0007669"/>
    <property type="project" value="UniProtKB-SubCell"/>
</dbReference>
<evidence type="ECO:0000256" key="2">
    <source>
        <dbReference type="ARBA" id="ARBA00009773"/>
    </source>
</evidence>
<feature type="transmembrane region" description="Helical" evidence="6">
    <location>
        <begin position="163"/>
        <end position="181"/>
    </location>
</feature>
<feature type="transmembrane region" description="Helical" evidence="6">
    <location>
        <begin position="271"/>
        <end position="294"/>
    </location>
</feature>